<keyword evidence="2" id="KW-1185">Reference proteome</keyword>
<gene>
    <name evidence="1" type="ORF">F993_03661</name>
</gene>
<proteinExistence type="predicted"/>
<evidence type="ECO:0000313" key="1">
    <source>
        <dbReference type="EMBL" id="ENU21739.1"/>
    </source>
</evidence>
<sequence>MTTLSALEKVEGNNHLNHITYAYPFRAAYTPVLPLPLFKYCELIQSIKNKKGFRMFTHNPTAFPHPNIPNLYFTNLGSQVFQIVLDNTQNPYTTGKFKNTLIHPEIYLLSQLMLRHGIIHIPLMEYQRIEHVCEICFADFKVHTSTRAFMTQINSWNTKLRYCNNSYDRFIKFICAETNKFEVHSLLVQRKLRNSLVSVSDTTEFLDKSAYEIVREKSNEIIQAVWRMRQQNGVLGILSREEMDIEQTSSIRLIFFVRKDFSDLIPFSETSLSDVLTPYLIDHNLDCISLGTVQTMNSGIAPHFQGQEQNYYDLTQIHAGTRLNILKAQLIVPDYWFRIRDDSCSLIVERGQTHYER</sequence>
<dbReference type="EMBL" id="APOI01000030">
    <property type="protein sequence ID" value="ENU21739.1"/>
    <property type="molecule type" value="Genomic_DNA"/>
</dbReference>
<dbReference type="RefSeq" id="WP_004657267.1">
    <property type="nucleotide sequence ID" value="NZ_KB849179.1"/>
</dbReference>
<reference evidence="1 2" key="1">
    <citation type="submission" date="2013-02" db="EMBL/GenBank/DDBJ databases">
        <title>The Genome Sequence of Acinetobacter sp. NIPH 809.</title>
        <authorList>
            <consortium name="The Broad Institute Genome Sequencing Platform"/>
            <consortium name="The Broad Institute Genome Sequencing Center for Infectious Disease"/>
            <person name="Cerqueira G."/>
            <person name="Feldgarden M."/>
            <person name="Courvalin P."/>
            <person name="Perichon B."/>
            <person name="Grillot-Courvalin C."/>
            <person name="Clermont D."/>
            <person name="Rocha E."/>
            <person name="Yoon E.-J."/>
            <person name="Nemec A."/>
            <person name="Walker B."/>
            <person name="Young S.K."/>
            <person name="Zeng Q."/>
            <person name="Gargeya S."/>
            <person name="Fitzgerald M."/>
            <person name="Haas B."/>
            <person name="Abouelleil A."/>
            <person name="Alvarado L."/>
            <person name="Arachchi H.M."/>
            <person name="Berlin A.M."/>
            <person name="Chapman S.B."/>
            <person name="Dewar J."/>
            <person name="Goldberg J."/>
            <person name="Griggs A."/>
            <person name="Gujja S."/>
            <person name="Hansen M."/>
            <person name="Howarth C."/>
            <person name="Imamovic A."/>
            <person name="Larimer J."/>
            <person name="McCowan C."/>
            <person name="Murphy C."/>
            <person name="Neiman D."/>
            <person name="Pearson M."/>
            <person name="Priest M."/>
            <person name="Roberts A."/>
            <person name="Saif S."/>
            <person name="Shea T."/>
            <person name="Sisk P."/>
            <person name="Sykes S."/>
            <person name="Wortman J."/>
            <person name="Nusbaum C."/>
            <person name="Birren B."/>
        </authorList>
    </citation>
    <scope>NUCLEOTIDE SEQUENCE [LARGE SCALE GENOMIC DNA]</scope>
    <source>
        <strain evidence="1 2">NIPH 809</strain>
    </source>
</reference>
<comment type="caution">
    <text evidence="1">The sequence shown here is derived from an EMBL/GenBank/DDBJ whole genome shotgun (WGS) entry which is preliminary data.</text>
</comment>
<name>A0ABN0J9D0_9GAMM</name>
<dbReference type="Proteomes" id="UP000013034">
    <property type="component" value="Unassembled WGS sequence"/>
</dbReference>
<accession>A0ABN0J9D0</accession>
<organism evidence="1 2">
    <name type="scientific">Acinetobacter proteolyticus</name>
    <dbReference type="NCBI Taxonomy" id="1776741"/>
    <lineage>
        <taxon>Bacteria</taxon>
        <taxon>Pseudomonadati</taxon>
        <taxon>Pseudomonadota</taxon>
        <taxon>Gammaproteobacteria</taxon>
        <taxon>Moraxellales</taxon>
        <taxon>Moraxellaceae</taxon>
        <taxon>Acinetobacter</taxon>
    </lineage>
</organism>
<evidence type="ECO:0000313" key="2">
    <source>
        <dbReference type="Proteomes" id="UP000013034"/>
    </source>
</evidence>
<protein>
    <submittedName>
        <fullName evidence="1">Uncharacterized protein</fullName>
    </submittedName>
</protein>